<keyword evidence="1 4" id="KW-0808">Transferase</keyword>
<dbReference type="Gene3D" id="3.40.630.30">
    <property type="match status" value="1"/>
</dbReference>
<evidence type="ECO:0000256" key="1">
    <source>
        <dbReference type="ARBA" id="ARBA00022679"/>
    </source>
</evidence>
<dbReference type="Proteomes" id="UP000282084">
    <property type="component" value="Unassembled WGS sequence"/>
</dbReference>
<keyword evidence="2 4" id="KW-0012">Acyltransferase</keyword>
<dbReference type="GO" id="GO:0016747">
    <property type="term" value="F:acyltransferase activity, transferring groups other than amino-acyl groups"/>
    <property type="evidence" value="ECO:0007669"/>
    <property type="project" value="InterPro"/>
</dbReference>
<proteinExistence type="predicted"/>
<evidence type="ECO:0000313" key="4">
    <source>
        <dbReference type="EMBL" id="RKT53131.1"/>
    </source>
</evidence>
<dbReference type="PANTHER" id="PTHR43877">
    <property type="entry name" value="AMINOALKYLPHOSPHONATE N-ACETYLTRANSFERASE-RELATED-RELATED"/>
    <property type="match status" value="1"/>
</dbReference>
<protein>
    <submittedName>
        <fullName evidence="4">L-amino acid N-acyltransferase YncA</fullName>
    </submittedName>
</protein>
<organism evidence="4 5">
    <name type="scientific">Saccharothrix australiensis</name>
    <dbReference type="NCBI Taxonomy" id="2072"/>
    <lineage>
        <taxon>Bacteria</taxon>
        <taxon>Bacillati</taxon>
        <taxon>Actinomycetota</taxon>
        <taxon>Actinomycetes</taxon>
        <taxon>Pseudonocardiales</taxon>
        <taxon>Pseudonocardiaceae</taxon>
        <taxon>Saccharothrix</taxon>
    </lineage>
</organism>
<dbReference type="EMBL" id="RBXO01000001">
    <property type="protein sequence ID" value="RKT53131.1"/>
    <property type="molecule type" value="Genomic_DNA"/>
</dbReference>
<evidence type="ECO:0000313" key="5">
    <source>
        <dbReference type="Proteomes" id="UP000282084"/>
    </source>
</evidence>
<dbReference type="Pfam" id="PF00583">
    <property type="entry name" value="Acetyltransf_1"/>
    <property type="match status" value="1"/>
</dbReference>
<evidence type="ECO:0000256" key="2">
    <source>
        <dbReference type="ARBA" id="ARBA00023315"/>
    </source>
</evidence>
<dbReference type="InterPro" id="IPR016181">
    <property type="entry name" value="Acyl_CoA_acyltransferase"/>
</dbReference>
<evidence type="ECO:0000259" key="3">
    <source>
        <dbReference type="PROSITE" id="PS51186"/>
    </source>
</evidence>
<dbReference type="CDD" id="cd04301">
    <property type="entry name" value="NAT_SF"/>
    <property type="match status" value="1"/>
</dbReference>
<feature type="domain" description="N-acetyltransferase" evidence="3">
    <location>
        <begin position="62"/>
        <end position="212"/>
    </location>
</feature>
<accession>A0A495VUN9</accession>
<reference evidence="4 5" key="1">
    <citation type="submission" date="2018-10" db="EMBL/GenBank/DDBJ databases">
        <title>Sequencing the genomes of 1000 actinobacteria strains.</title>
        <authorList>
            <person name="Klenk H.-P."/>
        </authorList>
    </citation>
    <scope>NUCLEOTIDE SEQUENCE [LARGE SCALE GENOMIC DNA]</scope>
    <source>
        <strain evidence="4 5">DSM 43800</strain>
    </source>
</reference>
<comment type="caution">
    <text evidence="4">The sequence shown here is derived from an EMBL/GenBank/DDBJ whole genome shotgun (WGS) entry which is preliminary data.</text>
</comment>
<gene>
    <name evidence="4" type="ORF">C8E97_1682</name>
</gene>
<dbReference type="SUPFAM" id="SSF55729">
    <property type="entry name" value="Acyl-CoA N-acyltransferases (Nat)"/>
    <property type="match status" value="1"/>
</dbReference>
<name>A0A495VUN9_9PSEU</name>
<dbReference type="AlphaFoldDB" id="A0A495VUN9"/>
<dbReference type="InterPro" id="IPR000182">
    <property type="entry name" value="GNAT_dom"/>
</dbReference>
<dbReference type="PROSITE" id="PS51186">
    <property type="entry name" value="GNAT"/>
    <property type="match status" value="1"/>
</dbReference>
<keyword evidence="5" id="KW-1185">Reference proteome</keyword>
<dbReference type="InterPro" id="IPR050832">
    <property type="entry name" value="Bact_Acetyltransf"/>
</dbReference>
<sequence>MGVAARAGLRRRPVAEVVCRTGPREVLKGVPLVRFAGERPARRAPPAEPPLAPRVLRGMGSITIRTPVEADSARIVEVHIKARRSYYEGHLPEAELAEWEAAVRADGYRFDTTDRASWLCAELDGVVVGFALVMGDELLQVQVDPAHWGRGVGGALLDACTAVWRSAGVRTAHLEVFAPNDRARRFYAGRGWRELGVADGPHPHVRMAYDVPESPWREPGRDR</sequence>